<feature type="region of interest" description="Disordered" evidence="8">
    <location>
        <begin position="616"/>
        <end position="713"/>
    </location>
</feature>
<keyword evidence="6" id="KW-0675">Receptor</keyword>
<evidence type="ECO:0000256" key="9">
    <source>
        <dbReference type="SAM" id="Phobius"/>
    </source>
</evidence>
<dbReference type="Pfam" id="PF02351">
    <property type="entry name" value="GDNF"/>
    <property type="match status" value="1"/>
</dbReference>
<dbReference type="GO" id="GO:0038023">
    <property type="term" value="F:signaling receptor activity"/>
    <property type="evidence" value="ECO:0007669"/>
    <property type="project" value="InterPro"/>
</dbReference>
<evidence type="ECO:0000313" key="12">
    <source>
        <dbReference type="EMBL" id="CAD6197128.1"/>
    </source>
</evidence>
<dbReference type="PANTHER" id="PTHR10269">
    <property type="entry name" value="GDNF RECEPTOR ALPHA"/>
    <property type="match status" value="1"/>
</dbReference>
<feature type="compositionally biased region" description="Low complexity" evidence="8">
    <location>
        <begin position="618"/>
        <end position="628"/>
    </location>
</feature>
<name>A0A8S1HRL2_9PELO</name>
<dbReference type="PANTHER" id="PTHR10269:SF12">
    <property type="entry name" value="GLIAL CELL LINE-DERIVED NEUROTROPHIC FAMILY RECEPTOR-LIKE, ISOFORM E"/>
    <property type="match status" value="1"/>
</dbReference>
<keyword evidence="9" id="KW-0812">Transmembrane</keyword>
<evidence type="ECO:0000259" key="11">
    <source>
        <dbReference type="SMART" id="SM00907"/>
    </source>
</evidence>
<evidence type="ECO:0000256" key="7">
    <source>
        <dbReference type="ARBA" id="ARBA00023180"/>
    </source>
</evidence>
<evidence type="ECO:0000256" key="5">
    <source>
        <dbReference type="ARBA" id="ARBA00023136"/>
    </source>
</evidence>
<keyword evidence="3" id="KW-1003">Cell membrane</keyword>
<dbReference type="GO" id="GO:0007169">
    <property type="term" value="P:cell surface receptor protein tyrosine kinase signaling pathway"/>
    <property type="evidence" value="ECO:0007669"/>
    <property type="project" value="UniProtKB-ARBA"/>
</dbReference>
<evidence type="ECO:0000256" key="3">
    <source>
        <dbReference type="ARBA" id="ARBA00022475"/>
    </source>
</evidence>
<feature type="domain" description="GDNF/GAS1" evidence="11">
    <location>
        <begin position="498"/>
        <end position="575"/>
    </location>
</feature>
<comment type="similarity">
    <text evidence="2">Belongs to the GDNFR family.</text>
</comment>
<evidence type="ECO:0000256" key="8">
    <source>
        <dbReference type="SAM" id="MobiDB-lite"/>
    </source>
</evidence>
<feature type="domain" description="GDNF/GAS1" evidence="11">
    <location>
        <begin position="167"/>
        <end position="245"/>
    </location>
</feature>
<dbReference type="InterPro" id="IPR016017">
    <property type="entry name" value="GDNF/GAS1"/>
</dbReference>
<protein>
    <recommendedName>
        <fullName evidence="11">GDNF/GAS1 domain-containing protein</fullName>
    </recommendedName>
</protein>
<dbReference type="GO" id="GO:0009897">
    <property type="term" value="C:external side of plasma membrane"/>
    <property type="evidence" value="ECO:0007669"/>
    <property type="project" value="TreeGrafter"/>
</dbReference>
<evidence type="ECO:0000256" key="4">
    <source>
        <dbReference type="ARBA" id="ARBA00022729"/>
    </source>
</evidence>
<dbReference type="OrthoDB" id="6374728at2759"/>
<dbReference type="GO" id="GO:0043235">
    <property type="term" value="C:receptor complex"/>
    <property type="evidence" value="ECO:0007669"/>
    <property type="project" value="TreeGrafter"/>
</dbReference>
<evidence type="ECO:0000256" key="10">
    <source>
        <dbReference type="SAM" id="SignalP"/>
    </source>
</evidence>
<sequence>MRLAARLVAYFLVLLPLASRADAYDSCLHYRSLCLRNTECLSYLQNFRTSCGLSMSACTGNSPSDCVYYLRKIRSFFPTDTCACYQALGSSEECDYFRQLIWNHPCERRLKDFGEELLLSQKVLSVTKNPYGSRRTTRTPAADRVKQLKYQLSGELETRSSLQTLTCDAALNEVCLRHVSCSQLWRLFRASCDVDQDNKCRMADREVCWQSFEGLSWTGLGDCRCASSNSSDCHWIRLHTNYNKCIYEISKSGQFPALTTLNEQRQSAYRQRYELRESDEYVASTTARWTTTTPIPTMASVPSTTPNPAWWNPAPTKILVSYKNINPEVSTTRMPYVEPRQNERPILRKEQTAAEKSKFNTNWKNERDHRRDTAIDSQSNSFKLNVRIEEGRKVESSVAFVQRNTTTRSSCHDAIRRCETVDECRWHLGELRVRCSPNSCRREECSSALQRFATYVPFAIVESVMFCHCAAGDATCLGQQELLYPRCLYRSSAAVTTCTQTAAQCDADPRCRHIRHALSAHCRVVNGECEQRSLDNCRRTILSARATVLEQPCFCPLSDVTCLAHQRMMIPNNPCIENAMLEYSRIMGYNSATSLETNRVPPIADSDLINLPMKLENSHSSHGKSGAHAQRHSHMTTSTTTTPSPPAEPVIPTPRASPRSLLPSEVTKRREKSRNRGRVTPTPRYKTSTAVPVTTTTTTTSTTTTTTTTTSAPSTVASGRGFISMLVSKVLNSGEENVENFTDEEHETPVPIEEVPELQAQPVIIKEKTDTKWLQIKTTLTPPKASEAPPPWVSTSPGAPTTTTVFVTHAPPPAEGCYTKDANGREIFTHRGSIIRRYVDWSGRCSTWCECEEEDRLECESLPCLQHATCDAPLTTLEFGERLYVKGRGACYCESGKFICELPEHVPETYPGLYLSIGYSEDDAEMLRKSVPREILDRAGFVSSNAATDIASHLQIAFERILPKDLRCRIVTMPEMNDGGNAFFRVEWFGMNELLNHTSVQWHSGGAEKICSPYVLKLADHFSLNESPRFQLVLSTVKQVKVLDYLNGLPSQLGNPNFNFILFLFTSILWILHLMHLIAV</sequence>
<evidence type="ECO:0000313" key="13">
    <source>
        <dbReference type="Proteomes" id="UP000835052"/>
    </source>
</evidence>
<dbReference type="InterPro" id="IPR003438">
    <property type="entry name" value="GDNF_rcpt"/>
</dbReference>
<feature type="transmembrane region" description="Helical" evidence="9">
    <location>
        <begin position="1060"/>
        <end position="1079"/>
    </location>
</feature>
<evidence type="ECO:0000256" key="6">
    <source>
        <dbReference type="ARBA" id="ARBA00023170"/>
    </source>
</evidence>
<keyword evidence="13" id="KW-1185">Reference proteome</keyword>
<feature type="domain" description="GDNF/GAS1" evidence="11">
    <location>
        <begin position="27"/>
        <end position="106"/>
    </location>
</feature>
<dbReference type="SMART" id="SM00907">
    <property type="entry name" value="GDNF"/>
    <property type="match status" value="4"/>
</dbReference>
<keyword evidence="5 9" id="KW-0472">Membrane</keyword>
<reference evidence="12" key="1">
    <citation type="submission" date="2020-10" db="EMBL/GenBank/DDBJ databases">
        <authorList>
            <person name="Kikuchi T."/>
        </authorList>
    </citation>
    <scope>NUCLEOTIDE SEQUENCE</scope>
    <source>
        <strain evidence="12">NKZ352</strain>
    </source>
</reference>
<dbReference type="AlphaFoldDB" id="A0A8S1HRL2"/>
<proteinExistence type="inferred from homology"/>
<evidence type="ECO:0000256" key="2">
    <source>
        <dbReference type="ARBA" id="ARBA00005961"/>
    </source>
</evidence>
<organism evidence="12 13">
    <name type="scientific">Caenorhabditis auriculariae</name>
    <dbReference type="NCBI Taxonomy" id="2777116"/>
    <lineage>
        <taxon>Eukaryota</taxon>
        <taxon>Metazoa</taxon>
        <taxon>Ecdysozoa</taxon>
        <taxon>Nematoda</taxon>
        <taxon>Chromadorea</taxon>
        <taxon>Rhabditida</taxon>
        <taxon>Rhabditina</taxon>
        <taxon>Rhabditomorpha</taxon>
        <taxon>Rhabditoidea</taxon>
        <taxon>Rhabditidae</taxon>
        <taxon>Peloderinae</taxon>
        <taxon>Caenorhabditis</taxon>
    </lineage>
</organism>
<feature type="chain" id="PRO_5035935033" description="GDNF/GAS1 domain-containing protein" evidence="10">
    <location>
        <begin position="24"/>
        <end position="1080"/>
    </location>
</feature>
<keyword evidence="4 10" id="KW-0732">Signal</keyword>
<dbReference type="InterPro" id="IPR037193">
    <property type="entry name" value="GDNF_alpha"/>
</dbReference>
<dbReference type="Proteomes" id="UP000835052">
    <property type="component" value="Unassembled WGS sequence"/>
</dbReference>
<accession>A0A8S1HRL2</accession>
<comment type="subcellular location">
    <subcellularLocation>
        <location evidence="1">Cell membrane</location>
    </subcellularLocation>
</comment>
<comment type="caution">
    <text evidence="12">The sequence shown here is derived from an EMBL/GenBank/DDBJ whole genome shotgun (WGS) entry which is preliminary data.</text>
</comment>
<evidence type="ECO:0000256" key="1">
    <source>
        <dbReference type="ARBA" id="ARBA00004236"/>
    </source>
</evidence>
<keyword evidence="7" id="KW-0325">Glycoprotein</keyword>
<feature type="domain" description="GDNF/GAS1" evidence="11">
    <location>
        <begin position="411"/>
        <end position="487"/>
    </location>
</feature>
<keyword evidence="9" id="KW-1133">Transmembrane helix</keyword>
<dbReference type="GO" id="GO:0007399">
    <property type="term" value="P:nervous system development"/>
    <property type="evidence" value="ECO:0007669"/>
    <property type="project" value="TreeGrafter"/>
</dbReference>
<feature type="signal peptide" evidence="10">
    <location>
        <begin position="1"/>
        <end position="23"/>
    </location>
</feature>
<feature type="compositionally biased region" description="Low complexity" evidence="8">
    <location>
        <begin position="687"/>
        <end position="713"/>
    </location>
</feature>
<gene>
    <name evidence="12" type="ORF">CAUJ_LOCUS13037</name>
</gene>
<feature type="compositionally biased region" description="Pro residues" evidence="8">
    <location>
        <begin position="643"/>
        <end position="652"/>
    </location>
</feature>
<dbReference type="EMBL" id="CAJGYM010000086">
    <property type="protein sequence ID" value="CAD6197128.1"/>
    <property type="molecule type" value="Genomic_DNA"/>
</dbReference>
<dbReference type="SUPFAM" id="SSF110035">
    <property type="entry name" value="GDNF receptor-like"/>
    <property type="match status" value="4"/>
</dbReference>